<dbReference type="Proteomes" id="UP000886523">
    <property type="component" value="Unassembled WGS sequence"/>
</dbReference>
<comment type="caution">
    <text evidence="1">The sequence shown here is derived from an EMBL/GenBank/DDBJ whole genome shotgun (WGS) entry which is preliminary data.</text>
</comment>
<sequence length="98" mass="11037">MVLIDGCANVLHLDMSDAKQTLNFILVFGDFKGGYLLLPQTGMKIYLEEGWVFAFCGSVLAHAAEYESGRRFCINAFTCRGTYAAARKFWEKHGVYEL</sequence>
<name>A0A9P6E026_9AGAM</name>
<organism evidence="1 2">
    <name type="scientific">Hydnum rufescens UP504</name>
    <dbReference type="NCBI Taxonomy" id="1448309"/>
    <lineage>
        <taxon>Eukaryota</taxon>
        <taxon>Fungi</taxon>
        <taxon>Dikarya</taxon>
        <taxon>Basidiomycota</taxon>
        <taxon>Agaricomycotina</taxon>
        <taxon>Agaricomycetes</taxon>
        <taxon>Cantharellales</taxon>
        <taxon>Hydnaceae</taxon>
        <taxon>Hydnum</taxon>
    </lineage>
</organism>
<gene>
    <name evidence="1" type="ORF">BS47DRAFT_1287599</name>
</gene>
<proteinExistence type="predicted"/>
<protein>
    <submittedName>
        <fullName evidence="1">Uncharacterized protein</fullName>
    </submittedName>
</protein>
<evidence type="ECO:0000313" key="2">
    <source>
        <dbReference type="Proteomes" id="UP000886523"/>
    </source>
</evidence>
<keyword evidence="2" id="KW-1185">Reference proteome</keyword>
<dbReference type="OrthoDB" id="2658103at2759"/>
<accession>A0A9P6E026</accession>
<dbReference type="AlphaFoldDB" id="A0A9P6E026"/>
<reference evidence="1" key="1">
    <citation type="journal article" date="2020" name="Nat. Commun.">
        <title>Large-scale genome sequencing of mycorrhizal fungi provides insights into the early evolution of symbiotic traits.</title>
        <authorList>
            <person name="Miyauchi S."/>
            <person name="Kiss E."/>
            <person name="Kuo A."/>
            <person name="Drula E."/>
            <person name="Kohler A."/>
            <person name="Sanchez-Garcia M."/>
            <person name="Morin E."/>
            <person name="Andreopoulos B."/>
            <person name="Barry K.W."/>
            <person name="Bonito G."/>
            <person name="Buee M."/>
            <person name="Carver A."/>
            <person name="Chen C."/>
            <person name="Cichocki N."/>
            <person name="Clum A."/>
            <person name="Culley D."/>
            <person name="Crous P.W."/>
            <person name="Fauchery L."/>
            <person name="Girlanda M."/>
            <person name="Hayes R.D."/>
            <person name="Keri Z."/>
            <person name="LaButti K."/>
            <person name="Lipzen A."/>
            <person name="Lombard V."/>
            <person name="Magnuson J."/>
            <person name="Maillard F."/>
            <person name="Murat C."/>
            <person name="Nolan M."/>
            <person name="Ohm R.A."/>
            <person name="Pangilinan J."/>
            <person name="Pereira M.F."/>
            <person name="Perotto S."/>
            <person name="Peter M."/>
            <person name="Pfister S."/>
            <person name="Riley R."/>
            <person name="Sitrit Y."/>
            <person name="Stielow J.B."/>
            <person name="Szollosi G."/>
            <person name="Zifcakova L."/>
            <person name="Stursova M."/>
            <person name="Spatafora J.W."/>
            <person name="Tedersoo L."/>
            <person name="Vaario L.M."/>
            <person name="Yamada A."/>
            <person name="Yan M."/>
            <person name="Wang P."/>
            <person name="Xu J."/>
            <person name="Bruns T."/>
            <person name="Baldrian P."/>
            <person name="Vilgalys R."/>
            <person name="Dunand C."/>
            <person name="Henrissat B."/>
            <person name="Grigoriev I.V."/>
            <person name="Hibbett D."/>
            <person name="Nagy L.G."/>
            <person name="Martin F.M."/>
        </authorList>
    </citation>
    <scope>NUCLEOTIDE SEQUENCE</scope>
    <source>
        <strain evidence="1">UP504</strain>
    </source>
</reference>
<dbReference type="Gene3D" id="3.60.130.30">
    <property type="match status" value="1"/>
</dbReference>
<dbReference type="EMBL" id="MU128913">
    <property type="protein sequence ID" value="KAF9520132.1"/>
    <property type="molecule type" value="Genomic_DNA"/>
</dbReference>
<evidence type="ECO:0000313" key="1">
    <source>
        <dbReference type="EMBL" id="KAF9520132.1"/>
    </source>
</evidence>